<comment type="caution">
    <text evidence="1">The sequence shown here is derived from an EMBL/GenBank/DDBJ whole genome shotgun (WGS) entry which is preliminary data.</text>
</comment>
<name>A0A1G2BUG6_9BACT</name>
<protein>
    <submittedName>
        <fullName evidence="1">Uncharacterized protein</fullName>
    </submittedName>
</protein>
<proteinExistence type="predicted"/>
<evidence type="ECO:0000313" key="2">
    <source>
        <dbReference type="Proteomes" id="UP000178109"/>
    </source>
</evidence>
<dbReference type="EMBL" id="MHKO01000015">
    <property type="protein sequence ID" value="OGY92753.1"/>
    <property type="molecule type" value="Genomic_DNA"/>
</dbReference>
<dbReference type="AlphaFoldDB" id="A0A1G2BUG6"/>
<sequence length="151" mass="16742">MIAGVIYQEQATNVNFADAMADYIGGLAHVNMSIGIGQVRVKTAEALERVYSQLNPTVAGEQVIQSNAVRVEFLKHPLMNIRYVAAKLKFDQERWKKAGFDISSKPEILGTLYHIEDVANPHIAPYAHPDSDEFGAGVKHNYAYVRDLLGI</sequence>
<organism evidence="1 2">
    <name type="scientific">Candidatus Komeilibacteria bacterium RIFCSPLOWO2_02_FULL_48_11</name>
    <dbReference type="NCBI Taxonomy" id="1798553"/>
    <lineage>
        <taxon>Bacteria</taxon>
        <taxon>Candidatus Komeiliibacteriota</taxon>
    </lineage>
</organism>
<evidence type="ECO:0000313" key="1">
    <source>
        <dbReference type="EMBL" id="OGY92753.1"/>
    </source>
</evidence>
<gene>
    <name evidence="1" type="ORF">A3H70_02125</name>
</gene>
<reference evidence="1 2" key="1">
    <citation type="journal article" date="2016" name="Nat. Commun.">
        <title>Thousands of microbial genomes shed light on interconnected biogeochemical processes in an aquifer system.</title>
        <authorList>
            <person name="Anantharaman K."/>
            <person name="Brown C.T."/>
            <person name="Hug L.A."/>
            <person name="Sharon I."/>
            <person name="Castelle C.J."/>
            <person name="Probst A.J."/>
            <person name="Thomas B.C."/>
            <person name="Singh A."/>
            <person name="Wilkins M.J."/>
            <person name="Karaoz U."/>
            <person name="Brodie E.L."/>
            <person name="Williams K.H."/>
            <person name="Hubbard S.S."/>
            <person name="Banfield J.F."/>
        </authorList>
    </citation>
    <scope>NUCLEOTIDE SEQUENCE [LARGE SCALE GENOMIC DNA]</scope>
</reference>
<dbReference type="Proteomes" id="UP000178109">
    <property type="component" value="Unassembled WGS sequence"/>
</dbReference>
<dbReference type="STRING" id="1798553.A3H70_02125"/>
<accession>A0A1G2BUG6</accession>